<dbReference type="PROSITE" id="PS50885">
    <property type="entry name" value="HAMP"/>
    <property type="match status" value="1"/>
</dbReference>
<dbReference type="Gene3D" id="1.10.287.130">
    <property type="match status" value="1"/>
</dbReference>
<evidence type="ECO:0000256" key="7">
    <source>
        <dbReference type="ARBA" id="ARBA00023012"/>
    </source>
</evidence>
<keyword evidence="10" id="KW-0812">Transmembrane</keyword>
<keyword evidence="7" id="KW-0902">Two-component regulatory system</keyword>
<proteinExistence type="predicted"/>
<dbReference type="SMART" id="SM00387">
    <property type="entry name" value="HATPase_c"/>
    <property type="match status" value="1"/>
</dbReference>
<accession>A0A6I1MJT9</accession>
<dbReference type="InterPro" id="IPR003660">
    <property type="entry name" value="HAMP_dom"/>
</dbReference>
<dbReference type="EMBL" id="WHJC01000031">
    <property type="protein sequence ID" value="MPQ42973.1"/>
    <property type="molecule type" value="Genomic_DNA"/>
</dbReference>
<feature type="domain" description="Histidine kinase" evidence="11">
    <location>
        <begin position="284"/>
        <end position="501"/>
    </location>
</feature>
<keyword evidence="6" id="KW-0418">Kinase</keyword>
<dbReference type="PROSITE" id="PS50109">
    <property type="entry name" value="HIS_KIN"/>
    <property type="match status" value="1"/>
</dbReference>
<dbReference type="PANTHER" id="PTHR45453:SF3">
    <property type="entry name" value="HISTIDINE KINASE"/>
    <property type="match status" value="1"/>
</dbReference>
<organism evidence="13 14">
    <name type="scientific">Clostridium tarantellae</name>
    <dbReference type="NCBI Taxonomy" id="39493"/>
    <lineage>
        <taxon>Bacteria</taxon>
        <taxon>Bacillati</taxon>
        <taxon>Bacillota</taxon>
        <taxon>Clostridia</taxon>
        <taxon>Eubacteriales</taxon>
        <taxon>Clostridiaceae</taxon>
        <taxon>Clostridium</taxon>
    </lineage>
</organism>
<dbReference type="Pfam" id="PF00512">
    <property type="entry name" value="HisKA"/>
    <property type="match status" value="1"/>
</dbReference>
<evidence type="ECO:0000256" key="10">
    <source>
        <dbReference type="SAM" id="Phobius"/>
    </source>
</evidence>
<evidence type="ECO:0000313" key="13">
    <source>
        <dbReference type="EMBL" id="MPQ42973.1"/>
    </source>
</evidence>
<comment type="caution">
    <text evidence="13">The sequence shown here is derived from an EMBL/GenBank/DDBJ whole genome shotgun (WGS) entry which is preliminary data.</text>
</comment>
<dbReference type="GO" id="GO:0004721">
    <property type="term" value="F:phosphoprotein phosphatase activity"/>
    <property type="evidence" value="ECO:0007669"/>
    <property type="project" value="TreeGrafter"/>
</dbReference>
<evidence type="ECO:0000259" key="11">
    <source>
        <dbReference type="PROSITE" id="PS50109"/>
    </source>
</evidence>
<dbReference type="OrthoDB" id="9762826at2"/>
<evidence type="ECO:0000256" key="3">
    <source>
        <dbReference type="ARBA" id="ARBA00012438"/>
    </source>
</evidence>
<dbReference type="PANTHER" id="PTHR45453">
    <property type="entry name" value="PHOSPHATE REGULON SENSOR PROTEIN PHOR"/>
    <property type="match status" value="1"/>
</dbReference>
<dbReference type="Gene3D" id="3.30.565.10">
    <property type="entry name" value="Histidine kinase-like ATPase, C-terminal domain"/>
    <property type="match status" value="1"/>
</dbReference>
<feature type="domain" description="HAMP" evidence="12">
    <location>
        <begin position="200"/>
        <end position="255"/>
    </location>
</feature>
<dbReference type="FunFam" id="3.30.565.10:FF:000006">
    <property type="entry name" value="Sensor histidine kinase WalK"/>
    <property type="match status" value="1"/>
</dbReference>
<evidence type="ECO:0000256" key="8">
    <source>
        <dbReference type="ARBA" id="ARBA00023136"/>
    </source>
</evidence>
<feature type="coiled-coil region" evidence="9">
    <location>
        <begin position="247"/>
        <end position="274"/>
    </location>
</feature>
<comment type="catalytic activity">
    <reaction evidence="1">
        <text>ATP + protein L-histidine = ADP + protein N-phospho-L-histidine.</text>
        <dbReference type="EC" id="2.7.13.3"/>
    </reaction>
</comment>
<keyword evidence="9" id="KW-0175">Coiled coil</keyword>
<dbReference type="InterPro" id="IPR036097">
    <property type="entry name" value="HisK_dim/P_sf"/>
</dbReference>
<dbReference type="AlphaFoldDB" id="A0A6I1MJT9"/>
<keyword evidence="4" id="KW-0597">Phosphoprotein</keyword>
<dbReference type="GO" id="GO:0016036">
    <property type="term" value="P:cellular response to phosphate starvation"/>
    <property type="evidence" value="ECO:0007669"/>
    <property type="project" value="TreeGrafter"/>
</dbReference>
<dbReference type="Gene3D" id="6.10.340.10">
    <property type="match status" value="1"/>
</dbReference>
<keyword evidence="5" id="KW-0808">Transferase</keyword>
<keyword evidence="10" id="KW-1133">Transmembrane helix</keyword>
<feature type="transmembrane region" description="Helical" evidence="10">
    <location>
        <begin position="9"/>
        <end position="32"/>
    </location>
</feature>
<dbReference type="RefSeq" id="WP_152888075.1">
    <property type="nucleotide sequence ID" value="NZ_WHJC01000031.1"/>
</dbReference>
<dbReference type="SUPFAM" id="SSF158472">
    <property type="entry name" value="HAMP domain-like"/>
    <property type="match status" value="1"/>
</dbReference>
<dbReference type="InterPro" id="IPR050351">
    <property type="entry name" value="BphY/WalK/GraS-like"/>
</dbReference>
<dbReference type="InterPro" id="IPR036890">
    <property type="entry name" value="HATPase_C_sf"/>
</dbReference>
<evidence type="ECO:0000256" key="6">
    <source>
        <dbReference type="ARBA" id="ARBA00022777"/>
    </source>
</evidence>
<dbReference type="Pfam" id="PF00672">
    <property type="entry name" value="HAMP"/>
    <property type="match status" value="1"/>
</dbReference>
<comment type="subcellular location">
    <subcellularLocation>
        <location evidence="2">Membrane</location>
    </subcellularLocation>
</comment>
<dbReference type="SMART" id="SM00304">
    <property type="entry name" value="HAMP"/>
    <property type="match status" value="1"/>
</dbReference>
<dbReference type="SUPFAM" id="SSF55874">
    <property type="entry name" value="ATPase domain of HSP90 chaperone/DNA topoisomerase II/histidine kinase"/>
    <property type="match status" value="1"/>
</dbReference>
<dbReference type="FunFam" id="1.10.287.130:FF:000001">
    <property type="entry name" value="Two-component sensor histidine kinase"/>
    <property type="match status" value="1"/>
</dbReference>
<dbReference type="InterPro" id="IPR003594">
    <property type="entry name" value="HATPase_dom"/>
</dbReference>
<dbReference type="GO" id="GO:0005886">
    <property type="term" value="C:plasma membrane"/>
    <property type="evidence" value="ECO:0007669"/>
    <property type="project" value="TreeGrafter"/>
</dbReference>
<protein>
    <recommendedName>
        <fullName evidence="3">histidine kinase</fullName>
        <ecNumber evidence="3">2.7.13.3</ecNumber>
    </recommendedName>
</protein>
<feature type="transmembrane region" description="Helical" evidence="10">
    <location>
        <begin position="179"/>
        <end position="198"/>
    </location>
</feature>
<evidence type="ECO:0000256" key="2">
    <source>
        <dbReference type="ARBA" id="ARBA00004370"/>
    </source>
</evidence>
<dbReference type="EC" id="2.7.13.3" evidence="3"/>
<dbReference type="SMART" id="SM00388">
    <property type="entry name" value="HisKA"/>
    <property type="match status" value="1"/>
</dbReference>
<dbReference type="CDD" id="cd06225">
    <property type="entry name" value="HAMP"/>
    <property type="match status" value="1"/>
</dbReference>
<evidence type="ECO:0000256" key="4">
    <source>
        <dbReference type="ARBA" id="ARBA00022553"/>
    </source>
</evidence>
<dbReference type="Pfam" id="PF02518">
    <property type="entry name" value="HATPase_c"/>
    <property type="match status" value="1"/>
</dbReference>
<dbReference type="Proteomes" id="UP000430345">
    <property type="component" value="Unassembled WGS sequence"/>
</dbReference>
<dbReference type="CDD" id="cd00082">
    <property type="entry name" value="HisKA"/>
    <property type="match status" value="1"/>
</dbReference>
<keyword evidence="14" id="KW-1185">Reference proteome</keyword>
<dbReference type="InterPro" id="IPR003661">
    <property type="entry name" value="HisK_dim/P_dom"/>
</dbReference>
<dbReference type="InterPro" id="IPR005467">
    <property type="entry name" value="His_kinase_dom"/>
</dbReference>
<dbReference type="GO" id="GO:0000155">
    <property type="term" value="F:phosphorelay sensor kinase activity"/>
    <property type="evidence" value="ECO:0007669"/>
    <property type="project" value="InterPro"/>
</dbReference>
<dbReference type="SUPFAM" id="SSF47384">
    <property type="entry name" value="Homodimeric domain of signal transducing histidine kinase"/>
    <property type="match status" value="1"/>
</dbReference>
<evidence type="ECO:0000259" key="12">
    <source>
        <dbReference type="PROSITE" id="PS50885"/>
    </source>
</evidence>
<gene>
    <name evidence="13" type="ORF">GBZ86_04275</name>
</gene>
<evidence type="ECO:0000256" key="1">
    <source>
        <dbReference type="ARBA" id="ARBA00000085"/>
    </source>
</evidence>
<sequence>MKRSISKRIFIITFGIMLFLVNFIMCFQIFFFQKFYLDTKSKNLKNSVMKFRTLYSFDITNSKTLYKALSSFEMDHNAKIAIYSTAGKVQYLADPNSADSEIIIRLNQIFRELYYDSDFTNSLLNSNQAQIKLYNSSEFDSKYIVCMVPFSLSSEKDSVLIAITSFKPIEDAVYVIKEFYKYILIVVIILGLILSYIYSNLISKPLIKITKTAKKMSAMDFSEKCAMHEVSREDEIGDLATTLNFLSLNLSNALDNLKIKNSKLKEDIENERRLEKLRKDFIAGVSHELKTPIGIISGYAEGLKDGIADENSKDIYLDIIIDEADKMNKLVLDMLELSKLESGKMELTLNNFSLYELISDVTMKNLVDIRHKDLEIIKEIPEKDDFIVVGDEFKIEQVLTNFLTNAIKYTPKNEKIIIALHRHNDLIYCSIENTGVTFSESELSKIWNQFYRGDKSRNRNSKSTGLGLSIVKNILQLHDSSFGALNTNKGVKFYFTLKATNISSS</sequence>
<reference evidence="13 14" key="1">
    <citation type="submission" date="2019-10" db="EMBL/GenBank/DDBJ databases">
        <title>The Genome Sequence of Clostridium tarantellae Isolated from Fish Brain.</title>
        <authorList>
            <person name="Bano L."/>
            <person name="Kiel M."/>
            <person name="Sales G."/>
            <person name="Doxey A.C."/>
            <person name="Mansfield M.J."/>
            <person name="Schiavone M."/>
            <person name="Rossetto O."/>
            <person name="Pirazzini M."/>
            <person name="Dobrindt U."/>
            <person name="Montecucco C."/>
        </authorList>
    </citation>
    <scope>NUCLEOTIDE SEQUENCE [LARGE SCALE GENOMIC DNA]</scope>
    <source>
        <strain evidence="13 14">DSM 3997</strain>
    </source>
</reference>
<evidence type="ECO:0000256" key="5">
    <source>
        <dbReference type="ARBA" id="ARBA00022679"/>
    </source>
</evidence>
<name>A0A6I1MJT9_9CLOT</name>
<evidence type="ECO:0000313" key="14">
    <source>
        <dbReference type="Proteomes" id="UP000430345"/>
    </source>
</evidence>
<evidence type="ECO:0000256" key="9">
    <source>
        <dbReference type="SAM" id="Coils"/>
    </source>
</evidence>
<keyword evidence="8 10" id="KW-0472">Membrane</keyword>